<comment type="caution">
    <text evidence="2">The sequence shown here is derived from an EMBL/GenBank/DDBJ whole genome shotgun (WGS) entry which is preliminary data.</text>
</comment>
<dbReference type="InterPro" id="IPR025558">
    <property type="entry name" value="DUF4283"/>
</dbReference>
<protein>
    <recommendedName>
        <fullName evidence="1">Reverse transcriptase domain-containing protein</fullName>
    </recommendedName>
</protein>
<dbReference type="InterPro" id="IPR036691">
    <property type="entry name" value="Endo/exonu/phosph_ase_sf"/>
</dbReference>
<feature type="domain" description="Reverse transcriptase" evidence="1">
    <location>
        <begin position="646"/>
        <end position="925"/>
    </location>
</feature>
<dbReference type="Pfam" id="PF00078">
    <property type="entry name" value="RVT_1"/>
    <property type="match status" value="1"/>
</dbReference>
<gene>
    <name evidence="2" type="ORF">Sangu_3238600</name>
</gene>
<reference evidence="2" key="2">
    <citation type="journal article" date="2024" name="Plant">
        <title>Genomic evolution and insights into agronomic trait innovations of Sesamum species.</title>
        <authorList>
            <person name="Miao H."/>
            <person name="Wang L."/>
            <person name="Qu L."/>
            <person name="Liu H."/>
            <person name="Sun Y."/>
            <person name="Le M."/>
            <person name="Wang Q."/>
            <person name="Wei S."/>
            <person name="Zheng Y."/>
            <person name="Lin W."/>
            <person name="Duan Y."/>
            <person name="Cao H."/>
            <person name="Xiong S."/>
            <person name="Wang X."/>
            <person name="Wei L."/>
            <person name="Li C."/>
            <person name="Ma Q."/>
            <person name="Ju M."/>
            <person name="Zhao R."/>
            <person name="Li G."/>
            <person name="Mu C."/>
            <person name="Tian Q."/>
            <person name="Mei H."/>
            <person name="Zhang T."/>
            <person name="Gao T."/>
            <person name="Zhang H."/>
        </authorList>
    </citation>
    <scope>NUCLEOTIDE SEQUENCE</scope>
    <source>
        <strain evidence="2">G01</strain>
    </source>
</reference>
<dbReference type="Pfam" id="PF03372">
    <property type="entry name" value="Exo_endo_phos"/>
    <property type="match status" value="1"/>
</dbReference>
<organism evidence="2">
    <name type="scientific">Sesamum angustifolium</name>
    <dbReference type="NCBI Taxonomy" id="2727405"/>
    <lineage>
        <taxon>Eukaryota</taxon>
        <taxon>Viridiplantae</taxon>
        <taxon>Streptophyta</taxon>
        <taxon>Embryophyta</taxon>
        <taxon>Tracheophyta</taxon>
        <taxon>Spermatophyta</taxon>
        <taxon>Magnoliopsida</taxon>
        <taxon>eudicotyledons</taxon>
        <taxon>Gunneridae</taxon>
        <taxon>Pentapetalae</taxon>
        <taxon>asterids</taxon>
        <taxon>lamiids</taxon>
        <taxon>Lamiales</taxon>
        <taxon>Pedaliaceae</taxon>
        <taxon>Sesamum</taxon>
    </lineage>
</organism>
<dbReference type="InterPro" id="IPR005135">
    <property type="entry name" value="Endo/exonuclease/phosphatase"/>
</dbReference>
<dbReference type="SUPFAM" id="SSF56672">
    <property type="entry name" value="DNA/RNA polymerases"/>
    <property type="match status" value="1"/>
</dbReference>
<dbReference type="CDD" id="cd01650">
    <property type="entry name" value="RT_nLTR_like"/>
    <property type="match status" value="1"/>
</dbReference>
<proteinExistence type="predicted"/>
<evidence type="ECO:0000313" key="2">
    <source>
        <dbReference type="EMBL" id="KAL0293404.1"/>
    </source>
</evidence>
<name>A0AAW2JGC2_9LAMI</name>
<dbReference type="AlphaFoldDB" id="A0AAW2JGC2"/>
<dbReference type="SUPFAM" id="SSF56219">
    <property type="entry name" value="DNase I-like"/>
    <property type="match status" value="1"/>
</dbReference>
<dbReference type="EMBL" id="JACGWK010001027">
    <property type="protein sequence ID" value="KAL0293404.1"/>
    <property type="molecule type" value="Genomic_DNA"/>
</dbReference>
<dbReference type="Pfam" id="PF14111">
    <property type="entry name" value="DUF4283"/>
    <property type="match status" value="1"/>
</dbReference>
<dbReference type="InterPro" id="IPR000477">
    <property type="entry name" value="RT_dom"/>
</dbReference>
<dbReference type="PANTHER" id="PTHR33116:SF84">
    <property type="entry name" value="RNA-DIRECTED DNA POLYMERASE"/>
    <property type="match status" value="1"/>
</dbReference>
<accession>A0AAW2JGC2</accession>
<dbReference type="InterPro" id="IPR043502">
    <property type="entry name" value="DNA/RNA_pol_sf"/>
</dbReference>
<dbReference type="GO" id="GO:0003824">
    <property type="term" value="F:catalytic activity"/>
    <property type="evidence" value="ECO:0007669"/>
    <property type="project" value="InterPro"/>
</dbReference>
<evidence type="ECO:0000259" key="1">
    <source>
        <dbReference type="PROSITE" id="PS50878"/>
    </source>
</evidence>
<reference evidence="2" key="1">
    <citation type="submission" date="2020-06" db="EMBL/GenBank/DDBJ databases">
        <authorList>
            <person name="Li T."/>
            <person name="Hu X."/>
            <person name="Zhang T."/>
            <person name="Song X."/>
            <person name="Zhang H."/>
            <person name="Dai N."/>
            <person name="Sheng W."/>
            <person name="Hou X."/>
            <person name="Wei L."/>
        </authorList>
    </citation>
    <scope>NUCLEOTIDE SEQUENCE</scope>
    <source>
        <strain evidence="2">G01</strain>
        <tissue evidence="2">Leaf</tissue>
    </source>
</reference>
<dbReference type="PROSITE" id="PS50878">
    <property type="entry name" value="RT_POL"/>
    <property type="match status" value="1"/>
</dbReference>
<dbReference type="PANTHER" id="PTHR33116">
    <property type="entry name" value="REVERSE TRANSCRIPTASE ZINC-BINDING DOMAIN-CONTAINING PROTEIN-RELATED-RELATED"/>
    <property type="match status" value="1"/>
</dbReference>
<sequence>MTAVGYFLGNKPYFHHLEAFAKKNWTSLIRVTATVNGFFFFQFNTIAAMEEIIEGGPWLFQGQPIVLQRWEPGMSLRKQKHTQIPVWIRLKHLPMEYWTNEGLSVVASGVGKPLYSDAVTKQCSRIMSRKKKAVSTKPVEVYVQKNRSKAEVERNSEVEHVDVNSALAITKGEKGISTEPTKQGLISKGESSKGKDIVLYNQFELLHNDNLEVTEEPIYTAEQNVTTTGPIQSSPLNIPMICAATWNVRGLNGVAHQRAVGQLVGEFNIKFLGLLETRVRVPNAQLVQKHTLPSWRWFVDYNESGSRIWLTWCDDEVQVEILAVNTQFIHCRVTNKRAHTKCLITVLYGENEIIKRRELWQGLIQLSRDITDEPWIVMGDFNAVLDDSEVNGYAADTSASMADFLECITESELTHLPFTGANFTWHNCSDGERSLWKRLDRMLVNEAWLVQWPQSKYISSYPRTSDHSPLILQGQDNQVHNFMFRFDNYMTKMPGFLRLVEEHWDQQATGTDMYILARKLKAMKPILRKFRKTHGDLSHNVQQAAHFLHKAQLLSHEFKHVSILLQLEKCCRMIYCKATTMEVNMLKQRAKIAWLKGGDNCTKIFFRKITARRTSQRVYQIQNEDGHLLTDYTAVTGEDVCRAVMEFFNNGRLLKQLNTTLITLIPKVQLPTKVGDFRPISCCNVVYKIITKIMVKRMQLVLEKLVDNCQNAFVPGRSISDNILLAQELLSGYNQKKLPPRCTIKVDLQKAYDMVNWDYVLAVLRLFKFPNRFILWVEQCITTASFSLSLNGTVHGFFPSTRGLRQGDPISPYLFVLVMESLHLLIKSTVQNDANFQFHWRCKEMGIVNLCFADDLLLFCKAEVYSATVLHGILQQFKGITGLHANAQKSQILFSKAAAPVQTQIQTIFGFPQGTLPVRYLGVPLITSKLSIADCAPLILKIEARIAGWNQLKLTYAGRTQLIKSVLSSIHQYWCSVFILPKGVIKLIEAKLRNFLWRGGTATGGYKVAWEQVCKPTSHGGLGIRNIQMMNNALMGKHLWQVLTKKKDSIWVSWIMKYKLKHGTLWTANDKEGSWTWKKLLKLRTHLIKGIQYRIGDGTAFKLWLDPWHPDGVLLHKYPHGPLITGLPMDSPLSTVIVGDNWQWPSEHH</sequence>
<dbReference type="Gene3D" id="3.60.10.10">
    <property type="entry name" value="Endonuclease/exonuclease/phosphatase"/>
    <property type="match status" value="1"/>
</dbReference>